<keyword evidence="2" id="KW-1185">Reference proteome</keyword>
<evidence type="ECO:0000313" key="2">
    <source>
        <dbReference type="Proteomes" id="UP001595445"/>
    </source>
</evidence>
<protein>
    <submittedName>
        <fullName evidence="1">Uncharacterized protein</fullName>
    </submittedName>
</protein>
<comment type="caution">
    <text evidence="1">The sequence shown here is derived from an EMBL/GenBank/DDBJ whole genome shotgun (WGS) entry which is preliminary data.</text>
</comment>
<evidence type="ECO:0000313" key="1">
    <source>
        <dbReference type="EMBL" id="MFC3088550.1"/>
    </source>
</evidence>
<dbReference type="EMBL" id="JBHRSM010000054">
    <property type="protein sequence ID" value="MFC3088550.1"/>
    <property type="molecule type" value="Genomic_DNA"/>
</dbReference>
<dbReference type="Proteomes" id="UP001595445">
    <property type="component" value="Unassembled WGS sequence"/>
</dbReference>
<dbReference type="RefSeq" id="WP_197644063.1">
    <property type="nucleotide sequence ID" value="NZ_JAEACP010000010.1"/>
</dbReference>
<organism evidence="1 2">
    <name type="scientific">Tabrizicola soli</name>
    <dbReference type="NCBI Taxonomy" id="2185115"/>
    <lineage>
        <taxon>Bacteria</taxon>
        <taxon>Pseudomonadati</taxon>
        <taxon>Pseudomonadota</taxon>
        <taxon>Alphaproteobacteria</taxon>
        <taxon>Rhodobacterales</taxon>
        <taxon>Paracoccaceae</taxon>
        <taxon>Tabrizicola</taxon>
    </lineage>
</organism>
<accession>A0ABV7E0C5</accession>
<name>A0ABV7E0C5_9RHOB</name>
<sequence length="53" mass="5207">MSPARQRSLALAGAAVVIAVFLAANIHLVIAAVGSQPACTALADGPAPARHSC</sequence>
<gene>
    <name evidence="1" type="ORF">ACFOD6_21130</name>
</gene>
<proteinExistence type="predicted"/>
<reference evidence="2" key="1">
    <citation type="journal article" date="2019" name="Int. J. Syst. Evol. Microbiol.">
        <title>The Global Catalogue of Microorganisms (GCM) 10K type strain sequencing project: providing services to taxonomists for standard genome sequencing and annotation.</title>
        <authorList>
            <consortium name="The Broad Institute Genomics Platform"/>
            <consortium name="The Broad Institute Genome Sequencing Center for Infectious Disease"/>
            <person name="Wu L."/>
            <person name="Ma J."/>
        </authorList>
    </citation>
    <scope>NUCLEOTIDE SEQUENCE [LARGE SCALE GENOMIC DNA]</scope>
    <source>
        <strain evidence="2">KCTC 62102</strain>
    </source>
</reference>